<comment type="similarity">
    <text evidence="2">Belongs to the TonB family.</text>
</comment>
<dbReference type="EMBL" id="CP024201">
    <property type="protein sequence ID" value="ATQ44605.1"/>
    <property type="molecule type" value="Genomic_DNA"/>
</dbReference>
<protein>
    <recommendedName>
        <fullName evidence="12">TonB C-terminal domain-containing protein</fullName>
    </recommendedName>
</protein>
<evidence type="ECO:0000256" key="1">
    <source>
        <dbReference type="ARBA" id="ARBA00004383"/>
    </source>
</evidence>
<dbReference type="KEGG" id="cmb:CSW64_20520"/>
<evidence type="ECO:0000256" key="4">
    <source>
        <dbReference type="ARBA" id="ARBA00022475"/>
    </source>
</evidence>
<dbReference type="PANTHER" id="PTHR33446:SF2">
    <property type="entry name" value="PROTEIN TONB"/>
    <property type="match status" value="1"/>
</dbReference>
<keyword evidence="4" id="KW-1003">Cell membrane</keyword>
<dbReference type="GO" id="GO:0098797">
    <property type="term" value="C:plasma membrane protein complex"/>
    <property type="evidence" value="ECO:0007669"/>
    <property type="project" value="TreeGrafter"/>
</dbReference>
<gene>
    <name evidence="13" type="ORF">CSW64_20520</name>
</gene>
<dbReference type="SUPFAM" id="SSF74653">
    <property type="entry name" value="TolA/TonB C-terminal domain"/>
    <property type="match status" value="1"/>
</dbReference>
<evidence type="ECO:0000313" key="14">
    <source>
        <dbReference type="Proteomes" id="UP000228945"/>
    </source>
</evidence>
<evidence type="ECO:0000256" key="8">
    <source>
        <dbReference type="ARBA" id="ARBA00022989"/>
    </source>
</evidence>
<evidence type="ECO:0000256" key="10">
    <source>
        <dbReference type="SAM" id="MobiDB-lite"/>
    </source>
</evidence>
<keyword evidence="6 11" id="KW-0812">Transmembrane</keyword>
<dbReference type="InterPro" id="IPR006260">
    <property type="entry name" value="TonB/TolA_C"/>
</dbReference>
<dbReference type="PROSITE" id="PS52015">
    <property type="entry name" value="TONB_CTD"/>
    <property type="match status" value="1"/>
</dbReference>
<dbReference type="RefSeq" id="WP_099623853.1">
    <property type="nucleotide sequence ID" value="NZ_CP024201.1"/>
</dbReference>
<evidence type="ECO:0000256" key="5">
    <source>
        <dbReference type="ARBA" id="ARBA00022519"/>
    </source>
</evidence>
<evidence type="ECO:0000256" key="3">
    <source>
        <dbReference type="ARBA" id="ARBA00022448"/>
    </source>
</evidence>
<dbReference type="NCBIfam" id="TIGR01352">
    <property type="entry name" value="tonB_Cterm"/>
    <property type="match status" value="1"/>
</dbReference>
<evidence type="ECO:0000313" key="13">
    <source>
        <dbReference type="EMBL" id="ATQ44605.1"/>
    </source>
</evidence>
<evidence type="ECO:0000256" key="2">
    <source>
        <dbReference type="ARBA" id="ARBA00006555"/>
    </source>
</evidence>
<dbReference type="Pfam" id="PF03544">
    <property type="entry name" value="TonB_C"/>
    <property type="match status" value="1"/>
</dbReference>
<name>A0A2D2B2X6_9CAUL</name>
<keyword evidence="8 11" id="KW-1133">Transmembrane helix</keyword>
<feature type="domain" description="TonB C-terminal" evidence="12">
    <location>
        <begin position="147"/>
        <end position="239"/>
    </location>
</feature>
<comment type="subcellular location">
    <subcellularLocation>
        <location evidence="1">Cell inner membrane</location>
        <topology evidence="1">Single-pass membrane protein</topology>
        <orientation evidence="1">Periplasmic side</orientation>
    </subcellularLocation>
</comment>
<accession>A0A2D2B2X6</accession>
<keyword evidence="7" id="KW-0653">Protein transport</keyword>
<keyword evidence="5" id="KW-0997">Cell inner membrane</keyword>
<keyword evidence="9 11" id="KW-0472">Membrane</keyword>
<evidence type="ECO:0000256" key="6">
    <source>
        <dbReference type="ARBA" id="ARBA00022692"/>
    </source>
</evidence>
<feature type="transmembrane region" description="Helical" evidence="11">
    <location>
        <begin position="20"/>
        <end position="38"/>
    </location>
</feature>
<dbReference type="GO" id="GO:0015031">
    <property type="term" value="P:protein transport"/>
    <property type="evidence" value="ECO:0007669"/>
    <property type="project" value="UniProtKB-KW"/>
</dbReference>
<dbReference type="Gene3D" id="3.30.1150.10">
    <property type="match status" value="1"/>
</dbReference>
<dbReference type="PANTHER" id="PTHR33446">
    <property type="entry name" value="PROTEIN TONB-RELATED"/>
    <property type="match status" value="1"/>
</dbReference>
<evidence type="ECO:0000256" key="9">
    <source>
        <dbReference type="ARBA" id="ARBA00023136"/>
    </source>
</evidence>
<dbReference type="InterPro" id="IPR051045">
    <property type="entry name" value="TonB-dependent_transducer"/>
</dbReference>
<organism evidence="13 14">
    <name type="scientific">Caulobacter mirabilis</name>
    <dbReference type="NCBI Taxonomy" id="69666"/>
    <lineage>
        <taxon>Bacteria</taxon>
        <taxon>Pseudomonadati</taxon>
        <taxon>Pseudomonadota</taxon>
        <taxon>Alphaproteobacteria</taxon>
        <taxon>Caulobacterales</taxon>
        <taxon>Caulobacteraceae</taxon>
        <taxon>Caulobacter</taxon>
    </lineage>
</organism>
<dbReference type="GO" id="GO:0031992">
    <property type="term" value="F:energy transducer activity"/>
    <property type="evidence" value="ECO:0007669"/>
    <property type="project" value="TreeGrafter"/>
</dbReference>
<feature type="region of interest" description="Disordered" evidence="10">
    <location>
        <begin position="60"/>
        <end position="113"/>
    </location>
</feature>
<dbReference type="GO" id="GO:0055085">
    <property type="term" value="P:transmembrane transport"/>
    <property type="evidence" value="ECO:0007669"/>
    <property type="project" value="InterPro"/>
</dbReference>
<dbReference type="AlphaFoldDB" id="A0A2D2B2X6"/>
<proteinExistence type="inferred from homology"/>
<sequence length="239" mass="25308">MTAVFDMDVRPTHRPWRRDAVVLAGALAFHAVLVWALFAHSPGLSVRPVVVSLDLMEPLGAPSTWPSPRRGGAAKGEEAGGGQEAEIAPRPAGAETGSGRQGQDAGPAVPTPDPALAKALAEVSLRPADSVGEGAGEGRAGVGGQNAYQRRLQRHIRPFRLYPSEAVVRRAEGLVLVRFRVARDGSVEEAWVVGRSGDAALDQAALETLWRAEPMPVVPDDLPAPVEIELPVPFRLPGR</sequence>
<evidence type="ECO:0000256" key="7">
    <source>
        <dbReference type="ARBA" id="ARBA00022927"/>
    </source>
</evidence>
<evidence type="ECO:0000259" key="12">
    <source>
        <dbReference type="PROSITE" id="PS52015"/>
    </source>
</evidence>
<keyword evidence="14" id="KW-1185">Reference proteome</keyword>
<keyword evidence="3" id="KW-0813">Transport</keyword>
<dbReference type="InterPro" id="IPR037682">
    <property type="entry name" value="TonB_C"/>
</dbReference>
<reference evidence="13 14" key="1">
    <citation type="submission" date="2017-10" db="EMBL/GenBank/DDBJ databases">
        <title>Genome sequence of Caulobacter mirabilis FWC38.</title>
        <authorList>
            <person name="Fiebig A."/>
            <person name="Crosson S."/>
        </authorList>
    </citation>
    <scope>NUCLEOTIDE SEQUENCE [LARGE SCALE GENOMIC DNA]</scope>
    <source>
        <strain evidence="13 14">FWC 38</strain>
    </source>
</reference>
<dbReference type="Proteomes" id="UP000228945">
    <property type="component" value="Chromosome"/>
</dbReference>
<evidence type="ECO:0000256" key="11">
    <source>
        <dbReference type="SAM" id="Phobius"/>
    </source>
</evidence>
<dbReference type="OrthoDB" id="7433592at2"/>